<reference evidence="8" key="2">
    <citation type="submission" date="2025-08" db="UniProtKB">
        <authorList>
            <consortium name="Ensembl"/>
        </authorList>
    </citation>
    <scope>IDENTIFICATION</scope>
</reference>
<feature type="transmembrane region" description="Helical" evidence="6">
    <location>
        <begin position="239"/>
        <end position="256"/>
    </location>
</feature>
<evidence type="ECO:0000256" key="5">
    <source>
        <dbReference type="ARBA" id="ARBA00023136"/>
    </source>
</evidence>
<dbReference type="OMA" id="IGWMASA"/>
<dbReference type="Proteomes" id="UP001501920">
    <property type="component" value="Chromosome 7"/>
</dbReference>
<dbReference type="GO" id="GO:0016020">
    <property type="term" value="C:membrane"/>
    <property type="evidence" value="ECO:0007669"/>
    <property type="project" value="UniProtKB-SubCell"/>
</dbReference>
<dbReference type="STRING" id="42514.ENSPNAP00000031153"/>
<keyword evidence="4 6" id="KW-1133">Transmembrane helix</keyword>
<gene>
    <name evidence="8" type="primary">AQP11</name>
</gene>
<dbReference type="Ensembl" id="ENSPNAT00000019865.2">
    <property type="protein sequence ID" value="ENSPNAP00000031153.1"/>
    <property type="gene ID" value="ENSPNAG00000018325.2"/>
</dbReference>
<keyword evidence="3 6" id="KW-0812">Transmembrane</keyword>
<evidence type="ECO:0000256" key="7">
    <source>
        <dbReference type="SAM" id="SignalP"/>
    </source>
</evidence>
<dbReference type="AlphaFoldDB" id="A0A3B4E649"/>
<evidence type="ECO:0000256" key="2">
    <source>
        <dbReference type="ARBA" id="ARBA00005900"/>
    </source>
</evidence>
<dbReference type="InterPro" id="IPR023271">
    <property type="entry name" value="Aquaporin-like"/>
</dbReference>
<keyword evidence="9" id="KW-1185">Reference proteome</keyword>
<evidence type="ECO:0000256" key="4">
    <source>
        <dbReference type="ARBA" id="ARBA00022989"/>
    </source>
</evidence>
<dbReference type="GO" id="GO:0005737">
    <property type="term" value="C:cytoplasm"/>
    <property type="evidence" value="ECO:0007669"/>
    <property type="project" value="TreeGrafter"/>
</dbReference>
<evidence type="ECO:0000313" key="8">
    <source>
        <dbReference type="Ensembl" id="ENSPNAP00000031153.1"/>
    </source>
</evidence>
<dbReference type="InterPro" id="IPR016697">
    <property type="entry name" value="Aquaporin_11/12"/>
</dbReference>
<dbReference type="GeneID" id="108431172"/>
<comment type="similarity">
    <text evidence="2">Belongs to the MIP/aquaporin (TC 1.A.8) family. AQP11/AQP12 subfamily.</text>
</comment>
<evidence type="ECO:0000313" key="9">
    <source>
        <dbReference type="Proteomes" id="UP001501920"/>
    </source>
</evidence>
<protein>
    <recommendedName>
        <fullName evidence="6">Aquaporin</fullName>
    </recommendedName>
</protein>
<dbReference type="InterPro" id="IPR051883">
    <property type="entry name" value="AQP11/12_channel"/>
</dbReference>
<evidence type="ECO:0000256" key="6">
    <source>
        <dbReference type="PIRNR" id="PIRNR017529"/>
    </source>
</evidence>
<comment type="subcellular location">
    <subcellularLocation>
        <location evidence="1">Membrane</location>
        <topology evidence="1">Multi-pass membrane protein</topology>
    </subcellularLocation>
</comment>
<dbReference type="Pfam" id="PF00230">
    <property type="entry name" value="MIP"/>
    <property type="match status" value="1"/>
</dbReference>
<dbReference type="RefSeq" id="XP_017559649.1">
    <property type="nucleotide sequence ID" value="XM_017704160.2"/>
</dbReference>
<evidence type="ECO:0000256" key="3">
    <source>
        <dbReference type="ARBA" id="ARBA00022692"/>
    </source>
</evidence>
<dbReference type="Gene3D" id="1.20.1080.10">
    <property type="entry name" value="Glycerol uptake facilitator protein"/>
    <property type="match status" value="1"/>
</dbReference>
<dbReference type="GO" id="GO:0015267">
    <property type="term" value="F:channel activity"/>
    <property type="evidence" value="ECO:0007669"/>
    <property type="project" value="InterPro"/>
</dbReference>
<dbReference type="GeneTree" id="ENSGT00530000063816"/>
<dbReference type="CTD" id="282679"/>
<dbReference type="SUPFAM" id="SSF81338">
    <property type="entry name" value="Aquaporin-like"/>
    <property type="match status" value="1"/>
</dbReference>
<dbReference type="PIRSF" id="PIRSF017529">
    <property type="entry name" value="Aquaporin_11/12"/>
    <property type="match status" value="1"/>
</dbReference>
<evidence type="ECO:0000256" key="1">
    <source>
        <dbReference type="ARBA" id="ARBA00004141"/>
    </source>
</evidence>
<dbReference type="PANTHER" id="PTHR21191">
    <property type="entry name" value="AQUAPORIN"/>
    <property type="match status" value="1"/>
</dbReference>
<feature type="signal peptide" evidence="7">
    <location>
        <begin position="1"/>
        <end position="17"/>
    </location>
</feature>
<accession>A0A3B4E649</accession>
<reference evidence="8" key="3">
    <citation type="submission" date="2025-09" db="UniProtKB">
        <authorList>
            <consortium name="Ensembl"/>
        </authorList>
    </citation>
    <scope>IDENTIFICATION</scope>
</reference>
<organism evidence="8 9">
    <name type="scientific">Pygocentrus nattereri</name>
    <name type="common">Red-bellied piranha</name>
    <dbReference type="NCBI Taxonomy" id="42514"/>
    <lineage>
        <taxon>Eukaryota</taxon>
        <taxon>Metazoa</taxon>
        <taxon>Chordata</taxon>
        <taxon>Craniata</taxon>
        <taxon>Vertebrata</taxon>
        <taxon>Euteleostomi</taxon>
        <taxon>Actinopterygii</taxon>
        <taxon>Neopterygii</taxon>
        <taxon>Teleostei</taxon>
        <taxon>Ostariophysi</taxon>
        <taxon>Characiformes</taxon>
        <taxon>Characoidei</taxon>
        <taxon>Pygocentrus</taxon>
    </lineage>
</organism>
<dbReference type="InterPro" id="IPR000425">
    <property type="entry name" value="MIP"/>
</dbReference>
<keyword evidence="5 6" id="KW-0472">Membrane</keyword>
<keyword evidence="7" id="KW-0732">Signal</keyword>
<feature type="chain" id="PRO_5017260989" description="Aquaporin" evidence="7">
    <location>
        <begin position="18"/>
        <end position="278"/>
    </location>
</feature>
<sequence length="278" mass="28804">MADLAVSLLVLAGIVLACEVARRASARLLSGGVYGACAVELISTLQLCACTHELKLLGDAGVSQRPPVLALALTYGTSVVHALTSCGATCNPSGACERFFRERGGGLSAGTRVAALMARVTCQFAAAVAARAAVRSVWARGLSDLHTRHRASAFRCASPIGHAPLLEAAAVEMACAFVVHAAASCTRSLQEKYRVHAVAAVITSAVYAGGSTTGAVFNPALAFSTQFPCTGGTFAEYSLVYWMGPLLGMAASVLLFDKVILALSVKSIADIIERKKEK</sequence>
<reference evidence="8 9" key="1">
    <citation type="submission" date="2020-10" db="EMBL/GenBank/DDBJ databases">
        <title>Pygocentrus nattereri (red-bellied piranha) genome, fPygNat1, primary haplotype.</title>
        <authorList>
            <person name="Myers G."/>
            <person name="Meyer A."/>
            <person name="Karagic N."/>
            <person name="Pippel M."/>
            <person name="Winkler S."/>
            <person name="Tracey A."/>
            <person name="Wood J."/>
            <person name="Formenti G."/>
            <person name="Howe K."/>
            <person name="Fedrigo O."/>
            <person name="Jarvis E.D."/>
        </authorList>
    </citation>
    <scope>NUCLEOTIDE SEQUENCE [LARGE SCALE GENOMIC DNA]</scope>
</reference>
<proteinExistence type="inferred from homology"/>
<dbReference type="PANTHER" id="PTHR21191:SF7">
    <property type="entry name" value="AQUAPORIN-11"/>
    <property type="match status" value="1"/>
</dbReference>
<dbReference type="OrthoDB" id="9894770at2759"/>
<comment type="caution">
    <text evidence="6">Lacks conserved residue(s) required for the propagation of feature annotation.</text>
</comment>
<name>A0A3B4E649_PYGNA</name>